<dbReference type="KEGG" id="mnt:21390461"/>
<evidence type="ECO:0000256" key="2">
    <source>
        <dbReference type="ARBA" id="ARBA00022448"/>
    </source>
</evidence>
<evidence type="ECO:0000256" key="1">
    <source>
        <dbReference type="ARBA" id="ARBA00004477"/>
    </source>
</evidence>
<accession>W9RKN6</accession>
<evidence type="ECO:0000256" key="4">
    <source>
        <dbReference type="ARBA" id="ARBA00022824"/>
    </source>
</evidence>
<gene>
    <name evidence="11" type="ORF">L484_007049</name>
</gene>
<comment type="subcellular location">
    <subcellularLocation>
        <location evidence="1">Endoplasmic reticulum membrane</location>
        <topology evidence="1">Multi-pass membrane protein</topology>
    </subcellularLocation>
</comment>
<feature type="transmembrane region" description="Helical" evidence="10">
    <location>
        <begin position="395"/>
        <end position="416"/>
    </location>
</feature>
<evidence type="ECO:0000256" key="9">
    <source>
        <dbReference type="ARBA" id="ARBA00025752"/>
    </source>
</evidence>
<feature type="transmembrane region" description="Helical" evidence="10">
    <location>
        <begin position="6"/>
        <end position="33"/>
    </location>
</feature>
<keyword evidence="4" id="KW-0256">Endoplasmic reticulum</keyword>
<protein>
    <submittedName>
        <fullName evidence="11">Uncharacterized transporter</fullName>
    </submittedName>
</protein>
<comment type="function">
    <text evidence="8">Involved in cellular auxin homeostasis by regulating auxin metabolism. Regulates intracellular auxin accumulation at the endoplasmic reticulum and thus auxin availability for nuclear auxin signaling.</text>
</comment>
<keyword evidence="7" id="KW-0927">Auxin signaling pathway</keyword>
<dbReference type="Pfam" id="PF03547">
    <property type="entry name" value="Mem_trans"/>
    <property type="match status" value="1"/>
</dbReference>
<feature type="transmembrane region" description="Helical" evidence="10">
    <location>
        <begin position="247"/>
        <end position="269"/>
    </location>
</feature>
<evidence type="ECO:0000256" key="8">
    <source>
        <dbReference type="ARBA" id="ARBA00025100"/>
    </source>
</evidence>
<reference evidence="12" key="1">
    <citation type="submission" date="2013-01" db="EMBL/GenBank/DDBJ databases">
        <title>Draft Genome Sequence of a Mulberry Tree, Morus notabilis C.K. Schneid.</title>
        <authorList>
            <person name="He N."/>
            <person name="Zhao S."/>
        </authorList>
    </citation>
    <scope>NUCLEOTIDE SEQUENCE</scope>
</reference>
<evidence type="ECO:0000256" key="5">
    <source>
        <dbReference type="ARBA" id="ARBA00022989"/>
    </source>
</evidence>
<keyword evidence="2" id="KW-0813">Transport</keyword>
<dbReference type="STRING" id="981085.W9RKN6"/>
<dbReference type="OrthoDB" id="191139at2759"/>
<dbReference type="GO" id="GO:0080162">
    <property type="term" value="P:endoplasmic reticulum to cytosol auxin transport"/>
    <property type="evidence" value="ECO:0007669"/>
    <property type="project" value="InterPro"/>
</dbReference>
<comment type="similarity">
    <text evidence="9">Belongs to the auxin efflux carrier (TC 2.A.69.2) family.</text>
</comment>
<sequence length="417" mass="44537">MAGGLIDLFLVASIPVLKLLILTALGSFLAFTASDILGDNARKRLNSLVFFVFNPAFVSSNLAKTITLERIISLWFMPVNIMSTFVIGSGLGWLVVKITKPPQHLKGLVLGCCSAGNLGNLPIVIILAVCRERGSPFGAPHLCHSSGMTYASLSMAIGAISLWSYVYNIVRISSSMGNADDPKRGTRPTKGTSDLVDGNFSNSEALVLGKDNSVSADHACHAKYKGESKVPICNQIKHYLTTLSSDINLRALFAPSTVGAVVGFIVGMVPQTRKLIVDDGAPLLVLYDAASLVSDAAIPTVALIMGANLLKGLKRSGSLARVICGIIGVRYVVQPAIGVAIVTAAKHYGALQLRLKDPLYEFVLHLQYALPPAMNIGTITQLFGAGESECSVIMLWTYAFASLSLTLWSTFFMWLVT</sequence>
<feature type="transmembrane region" description="Helical" evidence="10">
    <location>
        <begin position="45"/>
        <end position="63"/>
    </location>
</feature>
<dbReference type="GO" id="GO:0005789">
    <property type="term" value="C:endoplasmic reticulum membrane"/>
    <property type="evidence" value="ECO:0007669"/>
    <property type="project" value="UniProtKB-SubCell"/>
</dbReference>
<feature type="transmembrane region" description="Helical" evidence="10">
    <location>
        <begin position="75"/>
        <end position="96"/>
    </location>
</feature>
<name>W9RKN6_9ROSA</name>
<keyword evidence="3 10" id="KW-0812">Transmembrane</keyword>
<feature type="transmembrane region" description="Helical" evidence="10">
    <location>
        <begin position="322"/>
        <end position="345"/>
    </location>
</feature>
<feature type="transmembrane region" description="Helical" evidence="10">
    <location>
        <begin position="289"/>
        <end position="310"/>
    </location>
</feature>
<dbReference type="EMBL" id="KE345190">
    <property type="protein sequence ID" value="EXB95102.1"/>
    <property type="molecule type" value="Genomic_DNA"/>
</dbReference>
<dbReference type="InterPro" id="IPR045033">
    <property type="entry name" value="PILS1/3/4/5/7"/>
</dbReference>
<keyword evidence="5 10" id="KW-1133">Transmembrane helix</keyword>
<dbReference type="GO" id="GO:0009734">
    <property type="term" value="P:auxin-activated signaling pathway"/>
    <property type="evidence" value="ECO:0007669"/>
    <property type="project" value="UniProtKB-KW"/>
</dbReference>
<feature type="transmembrane region" description="Helical" evidence="10">
    <location>
        <begin position="108"/>
        <end position="129"/>
    </location>
</feature>
<organism evidence="11 12">
    <name type="scientific">Morus notabilis</name>
    <dbReference type="NCBI Taxonomy" id="981085"/>
    <lineage>
        <taxon>Eukaryota</taxon>
        <taxon>Viridiplantae</taxon>
        <taxon>Streptophyta</taxon>
        <taxon>Embryophyta</taxon>
        <taxon>Tracheophyta</taxon>
        <taxon>Spermatophyta</taxon>
        <taxon>Magnoliopsida</taxon>
        <taxon>eudicotyledons</taxon>
        <taxon>Gunneridae</taxon>
        <taxon>Pentapetalae</taxon>
        <taxon>rosids</taxon>
        <taxon>fabids</taxon>
        <taxon>Rosales</taxon>
        <taxon>Moraceae</taxon>
        <taxon>Moreae</taxon>
        <taxon>Morus</taxon>
    </lineage>
</organism>
<dbReference type="InterPro" id="IPR004776">
    <property type="entry name" value="Mem_transp_PIN-like"/>
</dbReference>
<feature type="transmembrane region" description="Helical" evidence="10">
    <location>
        <begin position="149"/>
        <end position="167"/>
    </location>
</feature>
<keyword evidence="12" id="KW-1185">Reference proteome</keyword>
<evidence type="ECO:0000256" key="7">
    <source>
        <dbReference type="ARBA" id="ARBA00023294"/>
    </source>
</evidence>
<evidence type="ECO:0000256" key="6">
    <source>
        <dbReference type="ARBA" id="ARBA00023136"/>
    </source>
</evidence>
<dbReference type="eggNOG" id="KOG2722">
    <property type="taxonomic scope" value="Eukaryota"/>
</dbReference>
<evidence type="ECO:0000256" key="3">
    <source>
        <dbReference type="ARBA" id="ARBA00022692"/>
    </source>
</evidence>
<evidence type="ECO:0000313" key="11">
    <source>
        <dbReference type="EMBL" id="EXB95102.1"/>
    </source>
</evidence>
<dbReference type="AlphaFoldDB" id="W9RKN6"/>
<keyword evidence="6 10" id="KW-0472">Membrane</keyword>
<evidence type="ECO:0000256" key="10">
    <source>
        <dbReference type="SAM" id="Phobius"/>
    </source>
</evidence>
<proteinExistence type="inferred from homology"/>
<evidence type="ECO:0000313" key="12">
    <source>
        <dbReference type="Proteomes" id="UP000030645"/>
    </source>
</evidence>
<dbReference type="Proteomes" id="UP000030645">
    <property type="component" value="Unassembled WGS sequence"/>
</dbReference>
<dbReference type="PANTHER" id="PTHR31651">
    <property type="match status" value="1"/>
</dbReference>
<dbReference type="PANTHER" id="PTHR31651:SF33">
    <property type="entry name" value="PROTEIN PIN-LIKES 1"/>
    <property type="match status" value="1"/>
</dbReference>